<organism evidence="1 2">
    <name type="scientific">Mucor saturninus</name>
    <dbReference type="NCBI Taxonomy" id="64648"/>
    <lineage>
        <taxon>Eukaryota</taxon>
        <taxon>Fungi</taxon>
        <taxon>Fungi incertae sedis</taxon>
        <taxon>Mucoromycota</taxon>
        <taxon>Mucoromycotina</taxon>
        <taxon>Mucoromycetes</taxon>
        <taxon>Mucorales</taxon>
        <taxon>Mucorineae</taxon>
        <taxon>Mucoraceae</taxon>
        <taxon>Mucor</taxon>
    </lineage>
</organism>
<dbReference type="EMBL" id="JAEPRD010000099">
    <property type="protein sequence ID" value="KAG2199210.1"/>
    <property type="molecule type" value="Genomic_DNA"/>
</dbReference>
<keyword evidence="2" id="KW-1185">Reference proteome</keyword>
<dbReference type="PANTHER" id="PTHR13618:SF1">
    <property type="entry name" value="PROTEIN ROGDI HOMOLOG"/>
    <property type="match status" value="1"/>
</dbReference>
<sequence length="264" mass="30376">MASAFRYPTNVEKTIVTTGAFLLQKSQDILTSQSNYSHSYFFYYANFRDLTTAKIDSLPIIQNDTIKGVITLTGSHITKAELQIKLPNYQDTPIKATIVNTTPYFLEQAQQATNYISLAINEIRTFIRPSYKQATIELLEAMYQYVDRALHAFDYPNEASLFPYKVCHPKFFSPPLKQDIAIEFCIDGVFITCNVYALDYNYIKHGIKVDSQHAVVTYKDKQVMILDEVRTQTQSPTLTELKSLLKLILEWCQTYKQMLLQIEA</sequence>
<dbReference type="InterPro" id="IPR028241">
    <property type="entry name" value="RAVE2/Rogdi"/>
</dbReference>
<dbReference type="PANTHER" id="PTHR13618">
    <property type="entry name" value="LEUCINE ZIPPER CONTAINING TRANSCRIPTION FACTOR LZF1"/>
    <property type="match status" value="1"/>
</dbReference>
<proteinExistence type="predicted"/>
<evidence type="ECO:0000313" key="2">
    <source>
        <dbReference type="Proteomes" id="UP000603453"/>
    </source>
</evidence>
<dbReference type="Proteomes" id="UP000603453">
    <property type="component" value="Unassembled WGS sequence"/>
</dbReference>
<comment type="caution">
    <text evidence="1">The sequence shown here is derived from an EMBL/GenBank/DDBJ whole genome shotgun (WGS) entry which is preliminary data.</text>
</comment>
<dbReference type="GO" id="GO:0043291">
    <property type="term" value="C:RAVE complex"/>
    <property type="evidence" value="ECO:0007669"/>
    <property type="project" value="TreeGrafter"/>
</dbReference>
<accession>A0A8H7QVV5</accession>
<reference evidence="1" key="1">
    <citation type="submission" date="2020-12" db="EMBL/GenBank/DDBJ databases">
        <title>Metabolic potential, ecology and presence of endohyphal bacteria is reflected in genomic diversity of Mucoromycotina.</title>
        <authorList>
            <person name="Muszewska A."/>
            <person name="Okrasinska A."/>
            <person name="Steczkiewicz K."/>
            <person name="Drgas O."/>
            <person name="Orlowska M."/>
            <person name="Perlinska-Lenart U."/>
            <person name="Aleksandrzak-Piekarczyk T."/>
            <person name="Szatraj K."/>
            <person name="Zielenkiewicz U."/>
            <person name="Pilsyk S."/>
            <person name="Malc E."/>
            <person name="Mieczkowski P."/>
            <person name="Kruszewska J.S."/>
            <person name="Biernat P."/>
            <person name="Pawlowska J."/>
        </authorList>
    </citation>
    <scope>NUCLEOTIDE SEQUENCE</scope>
    <source>
        <strain evidence="1">WA0000017839</strain>
    </source>
</reference>
<protein>
    <submittedName>
        <fullName evidence="1">Uncharacterized protein</fullName>
    </submittedName>
</protein>
<name>A0A8H7QVV5_9FUNG</name>
<dbReference type="Pfam" id="PF10259">
    <property type="entry name" value="Rogdi_lz"/>
    <property type="match status" value="1"/>
</dbReference>
<evidence type="ECO:0000313" key="1">
    <source>
        <dbReference type="EMBL" id="KAG2199210.1"/>
    </source>
</evidence>
<dbReference type="OrthoDB" id="66510at2759"/>
<dbReference type="AlphaFoldDB" id="A0A8H7QVV5"/>
<gene>
    <name evidence="1" type="ORF">INT47_010585</name>
</gene>